<sequence length="483" mass="53755">MAAMSVELYDTLSRSVQKLAPASGDTLRFYCCGPTVYGPAHIGNFRTFLIQDTLRRVLEVDGTPVKHVRNITDLDDKTIRRSQEEGKSLVEFTAYWTDKFHADCNALNMLPPSIEPSAVAHIPQQIALVEKLIEKGHAYATDDGSVYFRVGSFEDYGRLSRLKQRELKTQNENSAGELNDADEYDRESVTDFALWKSRKPEDGANYWTSPWGEGRPGWHLECSAMVDSAFDGETIDLHGGGIDLCFPHHENEIAQSECAHGHDFCSHWFHSAHLMVEGAKMSKSLGNLYTLDDLRERGFSPMIVRYTLIAGSYRQQLNFTFDGLHASQSALTRLERFAEALLAKTGESSDSFNKNYVSTDAPEDFGRLSKAWDALRKNLNTAACLGAIFGVIGSNPAASLDAEGARSMLRSFGSLLYALGLELFTVEAKQVDAPEEIVALAQERWEAKQAKDWGKADELRDALLAQGWVVKDSKDGFELEAQD</sequence>
<dbReference type="InterPro" id="IPR024909">
    <property type="entry name" value="Cys-tRNA/MSH_ligase"/>
</dbReference>
<reference evidence="13 14" key="1">
    <citation type="submission" date="2023-04" db="EMBL/GenBank/DDBJ databases">
        <title>A novel bacteria isolated from coastal sediment.</title>
        <authorList>
            <person name="Liu X.-J."/>
            <person name="Du Z.-J."/>
        </authorList>
    </citation>
    <scope>NUCLEOTIDE SEQUENCE [LARGE SCALE GENOMIC DNA]</scope>
    <source>
        <strain evidence="13 14">SDUM461003</strain>
    </source>
</reference>
<feature type="binding site" evidence="10">
    <location>
        <position position="32"/>
    </location>
    <ligand>
        <name>Zn(2+)</name>
        <dbReference type="ChEBI" id="CHEBI:29105"/>
    </ligand>
</feature>
<dbReference type="NCBIfam" id="TIGR00435">
    <property type="entry name" value="cysS"/>
    <property type="match status" value="1"/>
</dbReference>
<dbReference type="CDD" id="cd00672">
    <property type="entry name" value="CysRS_core"/>
    <property type="match status" value="1"/>
</dbReference>
<comment type="similarity">
    <text evidence="1 10">Belongs to the class-I aminoacyl-tRNA synthetase family.</text>
</comment>
<evidence type="ECO:0000256" key="10">
    <source>
        <dbReference type="HAMAP-Rule" id="MF_00041"/>
    </source>
</evidence>
<dbReference type="PANTHER" id="PTHR10890:SF3">
    <property type="entry name" value="CYSTEINE--TRNA LIGASE, CYTOPLASMIC"/>
    <property type="match status" value="1"/>
</dbReference>
<dbReference type="Gene3D" id="1.20.120.1910">
    <property type="entry name" value="Cysteine-tRNA ligase, C-terminal anti-codon recognition domain"/>
    <property type="match status" value="1"/>
</dbReference>
<dbReference type="InterPro" id="IPR014729">
    <property type="entry name" value="Rossmann-like_a/b/a_fold"/>
</dbReference>
<evidence type="ECO:0000256" key="3">
    <source>
        <dbReference type="ARBA" id="ARBA00022598"/>
    </source>
</evidence>
<protein>
    <recommendedName>
        <fullName evidence="10">Cysteine--tRNA ligase</fullName>
        <ecNumber evidence="10">6.1.1.16</ecNumber>
    </recommendedName>
    <alternativeName>
        <fullName evidence="10">Cysteinyl-tRNA synthetase</fullName>
        <shortName evidence="10">CysRS</shortName>
    </alternativeName>
</protein>
<dbReference type="GO" id="GO:0004817">
    <property type="term" value="F:cysteine-tRNA ligase activity"/>
    <property type="evidence" value="ECO:0007669"/>
    <property type="project" value="UniProtKB-EC"/>
</dbReference>
<comment type="subcellular location">
    <subcellularLocation>
        <location evidence="10">Cytoplasm</location>
    </subcellularLocation>
</comment>
<evidence type="ECO:0000259" key="12">
    <source>
        <dbReference type="Pfam" id="PF23493"/>
    </source>
</evidence>
<evidence type="ECO:0000256" key="7">
    <source>
        <dbReference type="ARBA" id="ARBA00022840"/>
    </source>
</evidence>
<dbReference type="Pfam" id="PF23493">
    <property type="entry name" value="CysS_C"/>
    <property type="match status" value="1"/>
</dbReference>
<keyword evidence="8 10" id="KW-0648">Protein biosynthesis</keyword>
<evidence type="ECO:0000313" key="13">
    <source>
        <dbReference type="EMBL" id="MDQ8206658.1"/>
    </source>
</evidence>
<dbReference type="SUPFAM" id="SSF52374">
    <property type="entry name" value="Nucleotidylyl transferase"/>
    <property type="match status" value="1"/>
</dbReference>
<comment type="caution">
    <text evidence="13">The sequence shown here is derived from an EMBL/GenBank/DDBJ whole genome shotgun (WGS) entry which is preliminary data.</text>
</comment>
<keyword evidence="9 10" id="KW-0030">Aminoacyl-tRNA synthetase</keyword>
<evidence type="ECO:0000256" key="4">
    <source>
        <dbReference type="ARBA" id="ARBA00022723"/>
    </source>
</evidence>
<name>A0ABU1ARJ0_9BACT</name>
<gene>
    <name evidence="10 13" type="primary">cysS</name>
    <name evidence="13" type="ORF">QEH52_04000</name>
</gene>
<proteinExistence type="inferred from homology"/>
<feature type="binding site" evidence="10">
    <location>
        <position position="248"/>
    </location>
    <ligand>
        <name>Zn(2+)</name>
        <dbReference type="ChEBI" id="CHEBI:29105"/>
    </ligand>
</feature>
<comment type="cofactor">
    <cofactor evidence="10">
        <name>Zn(2+)</name>
        <dbReference type="ChEBI" id="CHEBI:29105"/>
    </cofactor>
    <text evidence="10">Binds 1 zinc ion per subunit.</text>
</comment>
<dbReference type="EMBL" id="JARXHW010000005">
    <property type="protein sequence ID" value="MDQ8206658.1"/>
    <property type="molecule type" value="Genomic_DNA"/>
</dbReference>
<dbReference type="Pfam" id="PF01406">
    <property type="entry name" value="tRNA-synt_1e"/>
    <property type="match status" value="1"/>
</dbReference>
<keyword evidence="6 10" id="KW-0862">Zinc</keyword>
<evidence type="ECO:0000256" key="1">
    <source>
        <dbReference type="ARBA" id="ARBA00005594"/>
    </source>
</evidence>
<keyword evidence="7 10" id="KW-0067">ATP-binding</keyword>
<evidence type="ECO:0000256" key="2">
    <source>
        <dbReference type="ARBA" id="ARBA00011245"/>
    </source>
</evidence>
<feature type="binding site" evidence="10">
    <location>
        <position position="283"/>
    </location>
    <ligand>
        <name>ATP</name>
        <dbReference type="ChEBI" id="CHEBI:30616"/>
    </ligand>
</feature>
<dbReference type="SUPFAM" id="SSF47323">
    <property type="entry name" value="Anticodon-binding domain of a subclass of class I aminoacyl-tRNA synthetases"/>
    <property type="match status" value="1"/>
</dbReference>
<evidence type="ECO:0000256" key="9">
    <source>
        <dbReference type="ARBA" id="ARBA00023146"/>
    </source>
</evidence>
<dbReference type="InterPro" id="IPR015803">
    <property type="entry name" value="Cys-tRNA-ligase"/>
</dbReference>
<comment type="catalytic activity">
    <reaction evidence="10">
        <text>tRNA(Cys) + L-cysteine + ATP = L-cysteinyl-tRNA(Cys) + AMP + diphosphate</text>
        <dbReference type="Rhea" id="RHEA:17773"/>
        <dbReference type="Rhea" id="RHEA-COMP:9661"/>
        <dbReference type="Rhea" id="RHEA-COMP:9679"/>
        <dbReference type="ChEBI" id="CHEBI:30616"/>
        <dbReference type="ChEBI" id="CHEBI:33019"/>
        <dbReference type="ChEBI" id="CHEBI:35235"/>
        <dbReference type="ChEBI" id="CHEBI:78442"/>
        <dbReference type="ChEBI" id="CHEBI:78517"/>
        <dbReference type="ChEBI" id="CHEBI:456215"/>
        <dbReference type="EC" id="6.1.1.16"/>
    </reaction>
</comment>
<dbReference type="InterPro" id="IPR056411">
    <property type="entry name" value="CysS_C"/>
</dbReference>
<evidence type="ECO:0000256" key="6">
    <source>
        <dbReference type="ARBA" id="ARBA00022833"/>
    </source>
</evidence>
<feature type="binding site" evidence="10">
    <location>
        <position position="252"/>
    </location>
    <ligand>
        <name>Zn(2+)</name>
        <dbReference type="ChEBI" id="CHEBI:29105"/>
    </ligand>
</feature>
<feature type="short sequence motif" description="'HIGH' region" evidence="10">
    <location>
        <begin position="34"/>
        <end position="44"/>
    </location>
</feature>
<dbReference type="Proteomes" id="UP001225316">
    <property type="component" value="Unassembled WGS sequence"/>
</dbReference>
<keyword evidence="14" id="KW-1185">Reference proteome</keyword>
<evidence type="ECO:0000256" key="8">
    <source>
        <dbReference type="ARBA" id="ARBA00022917"/>
    </source>
</evidence>
<feature type="binding site" evidence="10">
    <location>
        <position position="222"/>
    </location>
    <ligand>
        <name>Zn(2+)</name>
        <dbReference type="ChEBI" id="CHEBI:29105"/>
    </ligand>
</feature>
<keyword evidence="10" id="KW-0963">Cytoplasm</keyword>
<evidence type="ECO:0000313" key="14">
    <source>
        <dbReference type="Proteomes" id="UP001225316"/>
    </source>
</evidence>
<feature type="domain" description="Cysteinyl-tRNA ligase anticodon binding" evidence="12">
    <location>
        <begin position="432"/>
        <end position="476"/>
    </location>
</feature>
<organism evidence="13 14">
    <name type="scientific">Thalassobacterium maritimum</name>
    <dbReference type="NCBI Taxonomy" id="3041265"/>
    <lineage>
        <taxon>Bacteria</taxon>
        <taxon>Pseudomonadati</taxon>
        <taxon>Verrucomicrobiota</taxon>
        <taxon>Opitutia</taxon>
        <taxon>Puniceicoccales</taxon>
        <taxon>Coraliomargaritaceae</taxon>
        <taxon>Thalassobacterium</taxon>
    </lineage>
</organism>
<keyword evidence="4 10" id="KW-0479">Metal-binding</keyword>
<comment type="subunit">
    <text evidence="2 10">Monomer.</text>
</comment>
<dbReference type="Gene3D" id="3.40.50.620">
    <property type="entry name" value="HUPs"/>
    <property type="match status" value="1"/>
</dbReference>
<dbReference type="HAMAP" id="MF_00041">
    <property type="entry name" value="Cys_tRNA_synth"/>
    <property type="match status" value="1"/>
</dbReference>
<keyword evidence="3 10" id="KW-0436">Ligase</keyword>
<dbReference type="InterPro" id="IPR032678">
    <property type="entry name" value="tRNA-synt_1_cat_dom"/>
</dbReference>
<dbReference type="PANTHER" id="PTHR10890">
    <property type="entry name" value="CYSTEINYL-TRNA SYNTHETASE"/>
    <property type="match status" value="1"/>
</dbReference>
<feature type="short sequence motif" description="'KMSKS' region" evidence="10">
    <location>
        <begin position="280"/>
        <end position="284"/>
    </location>
</feature>
<feature type="domain" description="tRNA synthetases class I catalytic" evidence="11">
    <location>
        <begin position="22"/>
        <end position="327"/>
    </location>
</feature>
<keyword evidence="5 10" id="KW-0547">Nucleotide-binding</keyword>
<dbReference type="EC" id="6.1.1.16" evidence="10"/>
<evidence type="ECO:0000256" key="5">
    <source>
        <dbReference type="ARBA" id="ARBA00022741"/>
    </source>
</evidence>
<evidence type="ECO:0000259" key="11">
    <source>
        <dbReference type="Pfam" id="PF01406"/>
    </source>
</evidence>
<dbReference type="InterPro" id="IPR009080">
    <property type="entry name" value="tRNAsynth_Ia_anticodon-bd"/>
</dbReference>
<accession>A0ABU1ARJ0</accession>
<dbReference type="PRINTS" id="PR00983">
    <property type="entry name" value="TRNASYNTHCYS"/>
</dbReference>